<dbReference type="PANTHER" id="PTHR24118">
    <property type="entry name" value="POTE ANKYRIN DOMAIN"/>
    <property type="match status" value="1"/>
</dbReference>
<keyword evidence="1" id="KW-0040">ANK repeat</keyword>
<dbReference type="PROSITE" id="PS50088">
    <property type="entry name" value="ANK_REPEAT"/>
    <property type="match status" value="3"/>
</dbReference>
<dbReference type="InterPro" id="IPR036770">
    <property type="entry name" value="Ankyrin_rpt-contain_sf"/>
</dbReference>
<evidence type="ECO:0000256" key="1">
    <source>
        <dbReference type="PROSITE-ProRule" id="PRU00023"/>
    </source>
</evidence>
<dbReference type="SMART" id="SM00248">
    <property type="entry name" value="ANK"/>
    <property type="match status" value="4"/>
</dbReference>
<name>A0A1B6CY28_9HEMI</name>
<feature type="repeat" description="ANK" evidence="1">
    <location>
        <begin position="180"/>
        <end position="212"/>
    </location>
</feature>
<dbReference type="EMBL" id="GEDC01018922">
    <property type="protein sequence ID" value="JAS18376.1"/>
    <property type="molecule type" value="Transcribed_RNA"/>
</dbReference>
<gene>
    <name evidence="3" type="ORF">g.43236</name>
</gene>
<reference evidence="3" key="1">
    <citation type="submission" date="2015-12" db="EMBL/GenBank/DDBJ databases">
        <title>De novo transcriptome assembly of four potential Pierce s Disease insect vectors from Arizona vineyards.</title>
        <authorList>
            <person name="Tassone E.E."/>
        </authorList>
    </citation>
    <scope>NUCLEOTIDE SEQUENCE</scope>
</reference>
<feature type="non-terminal residue" evidence="3">
    <location>
        <position position="560"/>
    </location>
</feature>
<feature type="repeat" description="ANK" evidence="1">
    <location>
        <begin position="107"/>
        <end position="139"/>
    </location>
</feature>
<feature type="repeat" description="ANK" evidence="1">
    <location>
        <begin position="213"/>
        <end position="245"/>
    </location>
</feature>
<feature type="compositionally biased region" description="Basic residues" evidence="2">
    <location>
        <begin position="11"/>
        <end position="23"/>
    </location>
</feature>
<dbReference type="PANTHER" id="PTHR24118:SF99">
    <property type="entry name" value="POTE ANKYRIN DOMAIN FAMILY MEMBER 3C-RELATED"/>
    <property type="match status" value="1"/>
</dbReference>
<evidence type="ECO:0000256" key="2">
    <source>
        <dbReference type="SAM" id="MobiDB-lite"/>
    </source>
</evidence>
<dbReference type="SUPFAM" id="SSF48403">
    <property type="entry name" value="Ankyrin repeat"/>
    <property type="match status" value="1"/>
</dbReference>
<feature type="compositionally biased region" description="Basic and acidic residues" evidence="2">
    <location>
        <begin position="1"/>
        <end position="10"/>
    </location>
</feature>
<sequence>MHAKLGERNNKMAKGKKTKKKDTVKKIDKKGNAEQNNLRCEKSEENLNSISANQLFKSEEIIEIRSLLEIDSVNEDLFLIGASAIGKFDLVKKLLKDGYCIDSFDNNGYTPLMMAVKYCHREMTELLVSRGADITLAEKNGNTAVLLAAQNSSWDELMFMSFWKCIHERNELDVNQANKTGYTLLHYTVKRQWPEVLEVLLKKNVNINCVTLKSVSPLMIASSRGDNDTVGALLNVNADISLEDHLGCTALCYSIAFMIKKGLEKPNLSLELLVESISEEKSKFTLEAYLKRRLDLLVVPPKGDFSQTISSVIVHTMTFFTRFIQAGLDLLLKLNVFHRVREATERHIANAEYTAAMMGVMLELVRYCECCFPRSSQEQLADEFFKEGCGKCCLEALKRHAAGNQNILKAALLPLVITCTSKSYAARTWLQLNYKTIEPYYKKYIITIVTYTGYGNEFHVRMFKQWVNTFQGLMETLKKTGKIITEDEKRAVKKINLSPSASGDCGYEEKFKNNGFSEYRKVFQEEVKYGYQYMNQRALESRMKGSLYDVDRKRFKENEL</sequence>
<feature type="region of interest" description="Disordered" evidence="2">
    <location>
        <begin position="1"/>
        <end position="39"/>
    </location>
</feature>
<protein>
    <submittedName>
        <fullName evidence="3">Uncharacterized protein</fullName>
    </submittedName>
</protein>
<organism evidence="3">
    <name type="scientific">Clastoptera arizonana</name>
    <name type="common">Arizona spittle bug</name>
    <dbReference type="NCBI Taxonomy" id="38151"/>
    <lineage>
        <taxon>Eukaryota</taxon>
        <taxon>Metazoa</taxon>
        <taxon>Ecdysozoa</taxon>
        <taxon>Arthropoda</taxon>
        <taxon>Hexapoda</taxon>
        <taxon>Insecta</taxon>
        <taxon>Pterygota</taxon>
        <taxon>Neoptera</taxon>
        <taxon>Paraneoptera</taxon>
        <taxon>Hemiptera</taxon>
        <taxon>Auchenorrhyncha</taxon>
        <taxon>Cercopoidea</taxon>
        <taxon>Clastopteridae</taxon>
        <taxon>Clastoptera</taxon>
    </lineage>
</organism>
<dbReference type="AlphaFoldDB" id="A0A1B6CY28"/>
<dbReference type="PROSITE" id="PS50297">
    <property type="entry name" value="ANK_REP_REGION"/>
    <property type="match status" value="2"/>
</dbReference>
<evidence type="ECO:0000313" key="3">
    <source>
        <dbReference type="EMBL" id="JAS18376.1"/>
    </source>
</evidence>
<proteinExistence type="predicted"/>
<dbReference type="Gene3D" id="1.25.40.20">
    <property type="entry name" value="Ankyrin repeat-containing domain"/>
    <property type="match status" value="2"/>
</dbReference>
<dbReference type="InterPro" id="IPR002110">
    <property type="entry name" value="Ankyrin_rpt"/>
</dbReference>
<dbReference type="Pfam" id="PF12796">
    <property type="entry name" value="Ank_2"/>
    <property type="match status" value="2"/>
</dbReference>
<accession>A0A1B6CY28</accession>